<proteinExistence type="predicted"/>
<evidence type="ECO:0000313" key="1">
    <source>
        <dbReference type="EMBL" id="GCE01093.1"/>
    </source>
</evidence>
<protein>
    <recommendedName>
        <fullName evidence="3">Polyketide synthase thioesterase domain-containing protein</fullName>
    </recommendedName>
</protein>
<organism evidence="1 2">
    <name type="scientific">Embleya hyalina</name>
    <dbReference type="NCBI Taxonomy" id="516124"/>
    <lineage>
        <taxon>Bacteria</taxon>
        <taxon>Bacillati</taxon>
        <taxon>Actinomycetota</taxon>
        <taxon>Actinomycetes</taxon>
        <taxon>Kitasatosporales</taxon>
        <taxon>Streptomycetaceae</taxon>
        <taxon>Embleya</taxon>
    </lineage>
</organism>
<evidence type="ECO:0000313" key="2">
    <source>
        <dbReference type="Proteomes" id="UP000286931"/>
    </source>
</evidence>
<evidence type="ECO:0008006" key="3">
    <source>
        <dbReference type="Google" id="ProtNLM"/>
    </source>
</evidence>
<keyword evidence="2" id="KW-1185">Reference proteome</keyword>
<sequence length="283" mass="30711">MNLNTTWTTLRSSSKATVSGGSDELILCADFHTTGRPEAGFAELVARLDHDATFWHVNPPVVAPDSGTAAPAYVRSWLEPVRAQGAPVRAVFGYCVGAVYAAALADELALVQEEAPQVLLFDPEPTAMATIRHQFGNVFGMLSSILVEEDVAETEGEVERLIRVEGMTVGNYAAQLYTTFRRVGERAFERAGLDQEYGAEMWALFSSFLSYLSFADGLDPRDRWLTSTALSSSGEYNGLNRLRGTGELGGGELVAREIRFEAGHGDLLRSDGVAQTVGKLLER</sequence>
<dbReference type="EMBL" id="BIFH01000045">
    <property type="protein sequence ID" value="GCE01093.1"/>
    <property type="molecule type" value="Genomic_DNA"/>
</dbReference>
<name>A0A401Z2I1_9ACTN</name>
<gene>
    <name evidence="1" type="ORF">EHYA_08840</name>
</gene>
<dbReference type="SUPFAM" id="SSF53474">
    <property type="entry name" value="alpha/beta-Hydrolases"/>
    <property type="match status" value="1"/>
</dbReference>
<dbReference type="RefSeq" id="WP_126642764.1">
    <property type="nucleotide sequence ID" value="NZ_BIFH01000045.1"/>
</dbReference>
<comment type="caution">
    <text evidence="1">The sequence shown here is derived from an EMBL/GenBank/DDBJ whole genome shotgun (WGS) entry which is preliminary data.</text>
</comment>
<dbReference type="Proteomes" id="UP000286931">
    <property type="component" value="Unassembled WGS sequence"/>
</dbReference>
<reference evidence="1 2" key="1">
    <citation type="submission" date="2018-12" db="EMBL/GenBank/DDBJ databases">
        <title>Draft genome sequence of Embleya hyalina NBRC 13850T.</title>
        <authorList>
            <person name="Komaki H."/>
            <person name="Hosoyama A."/>
            <person name="Kimura A."/>
            <person name="Ichikawa N."/>
            <person name="Tamura T."/>
        </authorList>
    </citation>
    <scope>NUCLEOTIDE SEQUENCE [LARGE SCALE GENOMIC DNA]</scope>
    <source>
        <strain evidence="1 2">NBRC 13850</strain>
    </source>
</reference>
<accession>A0A401Z2I1</accession>
<dbReference type="OrthoDB" id="3601157at2"/>
<dbReference type="Gene3D" id="3.40.50.1820">
    <property type="entry name" value="alpha/beta hydrolase"/>
    <property type="match status" value="1"/>
</dbReference>
<dbReference type="InterPro" id="IPR029058">
    <property type="entry name" value="AB_hydrolase_fold"/>
</dbReference>
<dbReference type="AlphaFoldDB" id="A0A401Z2I1"/>